<dbReference type="AlphaFoldDB" id="A0A3S5CCI7"/>
<accession>A0A3S5CCI7</accession>
<dbReference type="Proteomes" id="UP000784294">
    <property type="component" value="Unassembled WGS sequence"/>
</dbReference>
<proteinExistence type="predicted"/>
<evidence type="ECO:0000313" key="2">
    <source>
        <dbReference type="Proteomes" id="UP000784294"/>
    </source>
</evidence>
<comment type="caution">
    <text evidence="1">The sequence shown here is derived from an EMBL/GenBank/DDBJ whole genome shotgun (WGS) entry which is preliminary data.</text>
</comment>
<name>A0A3S5CCI7_9PLAT</name>
<gene>
    <name evidence="1" type="ORF">PXEA_LOCUS3170</name>
</gene>
<organism evidence="1 2">
    <name type="scientific">Protopolystoma xenopodis</name>
    <dbReference type="NCBI Taxonomy" id="117903"/>
    <lineage>
        <taxon>Eukaryota</taxon>
        <taxon>Metazoa</taxon>
        <taxon>Spiralia</taxon>
        <taxon>Lophotrochozoa</taxon>
        <taxon>Platyhelminthes</taxon>
        <taxon>Monogenea</taxon>
        <taxon>Polyopisthocotylea</taxon>
        <taxon>Polystomatidea</taxon>
        <taxon>Polystomatidae</taxon>
        <taxon>Protopolystoma</taxon>
    </lineage>
</organism>
<keyword evidence="2" id="KW-1185">Reference proteome</keyword>
<protein>
    <submittedName>
        <fullName evidence="1">Uncharacterized protein</fullName>
    </submittedName>
</protein>
<reference evidence="1" key="1">
    <citation type="submission" date="2018-11" db="EMBL/GenBank/DDBJ databases">
        <authorList>
            <consortium name="Pathogen Informatics"/>
        </authorList>
    </citation>
    <scope>NUCLEOTIDE SEQUENCE</scope>
</reference>
<dbReference type="EMBL" id="CAAALY010007105">
    <property type="protein sequence ID" value="VEL09730.1"/>
    <property type="molecule type" value="Genomic_DNA"/>
</dbReference>
<sequence>MGANFAPIYTSQKLASPRQHNMLPYTTRSVDVWRSFLTFWPGERSTRAPPPHLVAGRNQLQWQPSEEEGDMIELGTGDLYTLQGLLTKATG</sequence>
<evidence type="ECO:0000313" key="1">
    <source>
        <dbReference type="EMBL" id="VEL09730.1"/>
    </source>
</evidence>